<dbReference type="EMBL" id="SNWP01000013">
    <property type="protein sequence ID" value="TDO25450.1"/>
    <property type="molecule type" value="Genomic_DNA"/>
</dbReference>
<gene>
    <name evidence="2" type="ORF">BC659_2992</name>
</gene>
<accession>A0A4R6ISJ4</accession>
<keyword evidence="1" id="KW-0732">Signal</keyword>
<reference evidence="2 3" key="1">
    <citation type="submission" date="2019-03" db="EMBL/GenBank/DDBJ databases">
        <title>Genomic Encyclopedia of Archaeal and Bacterial Type Strains, Phase II (KMG-II): from individual species to whole genera.</title>
        <authorList>
            <person name="Goeker M."/>
        </authorList>
    </citation>
    <scope>NUCLEOTIDE SEQUENCE [LARGE SCALE GENOMIC DNA]</scope>
    <source>
        <strain evidence="2 3">DSM 28323</strain>
    </source>
</reference>
<feature type="signal peptide" evidence="1">
    <location>
        <begin position="1"/>
        <end position="20"/>
    </location>
</feature>
<sequence length="306" mass="35205">MYKKIIYILLFILTVTGAEAQELQARVTVLSNRVTTNIDRKIFNTLQNQLTNLLNNRKWTNDSYKQNEKIECSFILNIESVLETNIYKASLNIQAARPVYHSSYQAAMINFQDPDVAFKYVEFQPVEFNENRVQGTDATAANLTAVFAYYAYTILGLDYDSFAPKAGEPYFRKAQNIVNNAPEGRGISGWRIFDGLRNRYWLNENLINTRYNNIHDIIYGYYRKGLDNLYDKDAEARAGVINALIQLQSFGKENPNTMIQQFFMQGKYQELVGIFKKAPAGEKAKALELLSELDVINASKYKEELR</sequence>
<proteinExistence type="predicted"/>
<comment type="caution">
    <text evidence="2">The sequence shown here is derived from an EMBL/GenBank/DDBJ whole genome shotgun (WGS) entry which is preliminary data.</text>
</comment>
<feature type="chain" id="PRO_5020398707" evidence="1">
    <location>
        <begin position="21"/>
        <end position="306"/>
    </location>
</feature>
<protein>
    <submittedName>
        <fullName evidence="2">Uncharacterized protein DUF4835</fullName>
    </submittedName>
</protein>
<dbReference type="Proteomes" id="UP000295741">
    <property type="component" value="Unassembled WGS sequence"/>
</dbReference>
<dbReference type="AlphaFoldDB" id="A0A4R6ISJ4"/>
<keyword evidence="3" id="KW-1185">Reference proteome</keyword>
<evidence type="ECO:0000313" key="2">
    <source>
        <dbReference type="EMBL" id="TDO25450.1"/>
    </source>
</evidence>
<dbReference type="Pfam" id="PF16119">
    <property type="entry name" value="DUF4835"/>
    <property type="match status" value="1"/>
</dbReference>
<name>A0A4R6ISJ4_9BACT</name>
<dbReference type="OrthoDB" id="9773381at2"/>
<organism evidence="2 3">
    <name type="scientific">Sediminibacterium goheungense</name>
    <dbReference type="NCBI Taxonomy" id="1086393"/>
    <lineage>
        <taxon>Bacteria</taxon>
        <taxon>Pseudomonadati</taxon>
        <taxon>Bacteroidota</taxon>
        <taxon>Chitinophagia</taxon>
        <taxon>Chitinophagales</taxon>
        <taxon>Chitinophagaceae</taxon>
        <taxon>Sediminibacterium</taxon>
    </lineage>
</organism>
<evidence type="ECO:0000256" key="1">
    <source>
        <dbReference type="SAM" id="SignalP"/>
    </source>
</evidence>
<dbReference type="InterPro" id="IPR032274">
    <property type="entry name" value="DUF4835"/>
</dbReference>
<evidence type="ECO:0000313" key="3">
    <source>
        <dbReference type="Proteomes" id="UP000295741"/>
    </source>
</evidence>
<dbReference type="RefSeq" id="WP_133475559.1">
    <property type="nucleotide sequence ID" value="NZ_SNWP01000013.1"/>
</dbReference>